<protein>
    <submittedName>
        <fullName evidence="2">Uncharacterized protein</fullName>
    </submittedName>
</protein>
<dbReference type="AlphaFoldDB" id="A0A3M6TGX9"/>
<evidence type="ECO:0000313" key="2">
    <source>
        <dbReference type="EMBL" id="RMX40656.1"/>
    </source>
</evidence>
<dbReference type="EMBL" id="RCHS01003600">
    <property type="protein sequence ID" value="RMX40656.1"/>
    <property type="molecule type" value="Genomic_DNA"/>
</dbReference>
<name>A0A3M6TGX9_POCDA</name>
<gene>
    <name evidence="2" type="ORF">pdam_00009879</name>
</gene>
<dbReference type="Proteomes" id="UP000275408">
    <property type="component" value="Unassembled WGS sequence"/>
</dbReference>
<evidence type="ECO:0000313" key="3">
    <source>
        <dbReference type="Proteomes" id="UP000275408"/>
    </source>
</evidence>
<dbReference type="Gene3D" id="6.10.140.2200">
    <property type="match status" value="1"/>
</dbReference>
<organism evidence="2 3">
    <name type="scientific">Pocillopora damicornis</name>
    <name type="common">Cauliflower coral</name>
    <name type="synonym">Millepora damicornis</name>
    <dbReference type="NCBI Taxonomy" id="46731"/>
    <lineage>
        <taxon>Eukaryota</taxon>
        <taxon>Metazoa</taxon>
        <taxon>Cnidaria</taxon>
        <taxon>Anthozoa</taxon>
        <taxon>Hexacorallia</taxon>
        <taxon>Scleractinia</taxon>
        <taxon>Astrocoeniina</taxon>
        <taxon>Pocilloporidae</taxon>
        <taxon>Pocillopora</taxon>
    </lineage>
</organism>
<keyword evidence="3" id="KW-1185">Reference proteome</keyword>
<reference evidence="2 3" key="1">
    <citation type="journal article" date="2018" name="Sci. Rep.">
        <title>Comparative analysis of the Pocillopora damicornis genome highlights role of immune system in coral evolution.</title>
        <authorList>
            <person name="Cunning R."/>
            <person name="Bay R.A."/>
            <person name="Gillette P."/>
            <person name="Baker A.C."/>
            <person name="Traylor-Knowles N."/>
        </authorList>
    </citation>
    <scope>NUCLEOTIDE SEQUENCE [LARGE SCALE GENOMIC DNA]</scope>
    <source>
        <strain evidence="2">RSMAS</strain>
        <tissue evidence="2">Whole animal</tissue>
    </source>
</reference>
<feature type="region of interest" description="Disordered" evidence="1">
    <location>
        <begin position="16"/>
        <end position="35"/>
    </location>
</feature>
<comment type="caution">
    <text evidence="2">The sequence shown here is derived from an EMBL/GenBank/DDBJ whole genome shotgun (WGS) entry which is preliminary data.</text>
</comment>
<evidence type="ECO:0000256" key="1">
    <source>
        <dbReference type="SAM" id="MobiDB-lite"/>
    </source>
</evidence>
<proteinExistence type="predicted"/>
<sequence length="118" mass="13000">MTLVLNNNIAITTTTPSLTRPIPSPGPFSSMSGNQPRRCSEDRSIFTYSNAYPIPHCVHNSGKFGVQDKDFNSSECDVAILDDDALTSLILEMELEQLNALPELQVVNADLTDCTIRR</sequence>
<accession>A0A3M6TGX9</accession>